<keyword evidence="2" id="KW-1185">Reference proteome</keyword>
<name>A0A498JQ83_MALDO</name>
<accession>A0A498JQ83</accession>
<dbReference type="AlphaFoldDB" id="A0A498JQ83"/>
<sequence>MKGFSVNNFGLNGKSYPLIWGGDAANYSKGINSELASECLPETLDADKIKGKIVYCSSFSDGHKYNSEQEMKTNLYQESNCNNFGLRTQH</sequence>
<evidence type="ECO:0000313" key="1">
    <source>
        <dbReference type="EMBL" id="RXH95421.1"/>
    </source>
</evidence>
<dbReference type="Gene3D" id="3.50.30.30">
    <property type="match status" value="1"/>
</dbReference>
<proteinExistence type="predicted"/>
<comment type="caution">
    <text evidence="1">The sequence shown here is derived from an EMBL/GenBank/DDBJ whole genome shotgun (WGS) entry which is preliminary data.</text>
</comment>
<dbReference type="Proteomes" id="UP000290289">
    <property type="component" value="Chromosome 6"/>
</dbReference>
<evidence type="ECO:0000313" key="2">
    <source>
        <dbReference type="Proteomes" id="UP000290289"/>
    </source>
</evidence>
<reference evidence="1 2" key="1">
    <citation type="submission" date="2018-10" db="EMBL/GenBank/DDBJ databases">
        <title>A high-quality apple genome assembly.</title>
        <authorList>
            <person name="Hu J."/>
        </authorList>
    </citation>
    <scope>NUCLEOTIDE SEQUENCE [LARGE SCALE GENOMIC DNA]</scope>
    <source>
        <strain evidence="2">cv. HFTH1</strain>
        <tissue evidence="1">Young leaf</tissue>
    </source>
</reference>
<protein>
    <submittedName>
        <fullName evidence="1">Uncharacterized protein</fullName>
    </submittedName>
</protein>
<gene>
    <name evidence="1" type="ORF">DVH24_007921</name>
</gene>
<dbReference type="EMBL" id="RDQH01000332">
    <property type="protein sequence ID" value="RXH95421.1"/>
    <property type="molecule type" value="Genomic_DNA"/>
</dbReference>
<organism evidence="1 2">
    <name type="scientific">Malus domestica</name>
    <name type="common">Apple</name>
    <name type="synonym">Pyrus malus</name>
    <dbReference type="NCBI Taxonomy" id="3750"/>
    <lineage>
        <taxon>Eukaryota</taxon>
        <taxon>Viridiplantae</taxon>
        <taxon>Streptophyta</taxon>
        <taxon>Embryophyta</taxon>
        <taxon>Tracheophyta</taxon>
        <taxon>Spermatophyta</taxon>
        <taxon>Magnoliopsida</taxon>
        <taxon>eudicotyledons</taxon>
        <taxon>Gunneridae</taxon>
        <taxon>Pentapetalae</taxon>
        <taxon>rosids</taxon>
        <taxon>fabids</taxon>
        <taxon>Rosales</taxon>
        <taxon>Rosaceae</taxon>
        <taxon>Amygdaloideae</taxon>
        <taxon>Maleae</taxon>
        <taxon>Malus</taxon>
    </lineage>
</organism>